<dbReference type="Proteomes" id="UP001463665">
    <property type="component" value="Chromosome"/>
</dbReference>
<dbReference type="RefSeq" id="WP_345767020.1">
    <property type="nucleotide sequence ID" value="NZ_CP154834.1"/>
</dbReference>
<evidence type="ECO:0000313" key="3">
    <source>
        <dbReference type="Proteomes" id="UP001463665"/>
    </source>
</evidence>
<protein>
    <recommendedName>
        <fullName evidence="4">SbsA Ig-like domain-containing protein</fullName>
    </recommendedName>
</protein>
<sequence length="149" mass="16877">MKFIINILLTALLTSFTGLAKAQKTISDTLGYAKKFEINKDKYIGKKFSLLLKDMTQLPFKKAKSDIKEDRDNPLASTLFRFSDKDIDAPGQVTVAIKWKPEDTLVTPLEFFEQEHNYRFTVSEKTSLKAGSLKILSSINSKPPFPEVI</sequence>
<accession>A0AAU6WS32</accession>
<proteinExistence type="predicted"/>
<dbReference type="EMBL" id="CP154834">
    <property type="protein sequence ID" value="XAO75221.1"/>
    <property type="molecule type" value="Genomic_DNA"/>
</dbReference>
<keyword evidence="3" id="KW-1185">Reference proteome</keyword>
<evidence type="ECO:0008006" key="4">
    <source>
        <dbReference type="Google" id="ProtNLM"/>
    </source>
</evidence>
<gene>
    <name evidence="2" type="ORF">AAFP95_04445</name>
</gene>
<evidence type="ECO:0000313" key="2">
    <source>
        <dbReference type="EMBL" id="XAO75221.1"/>
    </source>
</evidence>
<dbReference type="AlphaFoldDB" id="A0AAU6WS32"/>
<organism evidence="2 3">
    <name type="scientific">Chryseobacterium endophyticum</name>
    <dbReference type="NCBI Taxonomy" id="1854762"/>
    <lineage>
        <taxon>Bacteria</taxon>
        <taxon>Pseudomonadati</taxon>
        <taxon>Bacteroidota</taxon>
        <taxon>Flavobacteriia</taxon>
        <taxon>Flavobacteriales</taxon>
        <taxon>Weeksellaceae</taxon>
        <taxon>Chryseobacterium group</taxon>
        <taxon>Chryseobacterium</taxon>
    </lineage>
</organism>
<reference evidence="2 3" key="1">
    <citation type="submission" date="2024-04" db="EMBL/GenBank/DDBJ databases">
        <title>Genome sequencing and assembly of rice foliar adapted Chryseobacterium endophyticum OsEnb-ALM-A6.</title>
        <authorList>
            <person name="Kumar S."/>
            <person name="Javed M."/>
            <person name="Chouhan V."/>
            <person name="Charishma K."/>
            <person name="Patel A."/>
            <person name="Kumar M."/>
            <person name="Sahu K.P."/>
            <person name="Kumar A."/>
        </authorList>
    </citation>
    <scope>NUCLEOTIDE SEQUENCE [LARGE SCALE GENOMIC DNA]</scope>
    <source>
        <strain evidence="2 3">OsEnb-ALM-A6</strain>
    </source>
</reference>
<feature type="chain" id="PRO_5043727937" description="SbsA Ig-like domain-containing protein" evidence="1">
    <location>
        <begin position="21"/>
        <end position="149"/>
    </location>
</feature>
<feature type="signal peptide" evidence="1">
    <location>
        <begin position="1"/>
        <end position="20"/>
    </location>
</feature>
<evidence type="ECO:0000256" key="1">
    <source>
        <dbReference type="SAM" id="SignalP"/>
    </source>
</evidence>
<keyword evidence="1" id="KW-0732">Signal</keyword>
<name>A0AAU6WS32_9FLAO</name>